<feature type="binding site" evidence="7">
    <location>
        <position position="22"/>
    </location>
    <ligand>
        <name>[4Fe-4S] cluster</name>
        <dbReference type="ChEBI" id="CHEBI:49883"/>
        <label>1</label>
    </ligand>
</feature>
<feature type="binding site" evidence="7">
    <location>
        <position position="25"/>
    </location>
    <ligand>
        <name>[4Fe-4S] cluster</name>
        <dbReference type="ChEBI" id="CHEBI:49883"/>
        <label>1</label>
    </ligand>
</feature>
<keyword evidence="2 7" id="KW-0004">4Fe-4S</keyword>
<comment type="caution">
    <text evidence="10">The sequence shown here is derived from an EMBL/GenBank/DDBJ whole genome shotgun (WGS) entry which is preliminary data.</text>
</comment>
<feature type="domain" description="4Fe-4S ferredoxin-type" evidence="9">
    <location>
        <begin position="76"/>
        <end position="109"/>
    </location>
</feature>
<feature type="domain" description="4Fe-4S ferredoxin-type" evidence="9">
    <location>
        <begin position="110"/>
        <end position="139"/>
    </location>
</feature>
<dbReference type="GO" id="GO:0045333">
    <property type="term" value="P:cellular respiration"/>
    <property type="evidence" value="ECO:0007669"/>
    <property type="project" value="InterPro"/>
</dbReference>
<dbReference type="PROSITE" id="PS51379">
    <property type="entry name" value="4FE4S_FER_2"/>
    <property type="match status" value="3"/>
</dbReference>
<sequence>MTTKYINQEVAMLFDSSKCTACKGCQIACKQWNVLFSPLGLNENKFTGSYQAPMDLNGSNRLIMTFKEKRTESKVRPVEWAFGRRSCFHCTEAGCAMVCPTGALKIQPNGVVSVNKDICIGCQYCQMACPFDVPRYYGVGDDTAKIDKCTMCWDRLENGMKPACVSTCQPGALHFGPRDEMIKLGKERVEFMKSRGYDKAELYGEKEMGGLHILQVCKFGREAADLPADPKLSPMVSMSQLSKPAAGLAAIATAGGLAVSLIAAIGYRRKKLSVEEARKTWTTRQRTEGDKLVVDELDKMKKDQADQGSK</sequence>
<feature type="binding site" evidence="7">
    <location>
        <position position="99"/>
    </location>
    <ligand>
        <name>[4Fe-4S] cluster</name>
        <dbReference type="ChEBI" id="CHEBI:49883"/>
        <label>4</label>
    </ligand>
</feature>
<dbReference type="GeneID" id="78361248"/>
<feature type="binding site" evidence="7">
    <location>
        <position position="29"/>
    </location>
    <ligand>
        <name>[4Fe-4S] cluster</name>
        <dbReference type="ChEBI" id="CHEBI:49883"/>
        <label>2</label>
    </ligand>
</feature>
<evidence type="ECO:0000256" key="7">
    <source>
        <dbReference type="PIRSR" id="PIRSR036298-50"/>
    </source>
</evidence>
<dbReference type="Pfam" id="PF13247">
    <property type="entry name" value="Fer4_11"/>
    <property type="match status" value="1"/>
</dbReference>
<gene>
    <name evidence="10" type="ORF">ADH67_11735</name>
</gene>
<evidence type="ECO:0000256" key="6">
    <source>
        <dbReference type="ARBA" id="ARBA00023014"/>
    </source>
</evidence>
<comment type="cofactor">
    <cofactor evidence="7">
        <name>[4Fe-4S] cluster</name>
        <dbReference type="ChEBI" id="CHEBI:49883"/>
    </cofactor>
    <text evidence="7">Binds 4 [4Fe-4S] clusters per subunit.</text>
</comment>
<dbReference type="CDD" id="cd10562">
    <property type="entry name" value="FDH_b_like"/>
    <property type="match status" value="1"/>
</dbReference>
<evidence type="ECO:0000259" key="9">
    <source>
        <dbReference type="PROSITE" id="PS51379"/>
    </source>
</evidence>
<evidence type="ECO:0000256" key="8">
    <source>
        <dbReference type="SAM" id="Phobius"/>
    </source>
</evidence>
<feature type="binding site" evidence="7">
    <location>
        <position position="90"/>
    </location>
    <ligand>
        <name>[4Fe-4S] cluster</name>
        <dbReference type="ChEBI" id="CHEBI:49883"/>
        <label>3</label>
    </ligand>
</feature>
<evidence type="ECO:0000313" key="10">
    <source>
        <dbReference type="EMBL" id="OXE44547.1"/>
    </source>
</evidence>
<protein>
    <submittedName>
        <fullName evidence="10">4Fe-4S ferredoxin</fullName>
    </submittedName>
</protein>
<keyword evidence="8" id="KW-1133">Transmembrane helix</keyword>
<evidence type="ECO:0000256" key="1">
    <source>
        <dbReference type="ARBA" id="ARBA00004196"/>
    </source>
</evidence>
<organism evidence="10 11">
    <name type="scientific">Turicimonas muris</name>
    <dbReference type="NCBI Taxonomy" id="1796652"/>
    <lineage>
        <taxon>Bacteria</taxon>
        <taxon>Pseudomonadati</taxon>
        <taxon>Pseudomonadota</taxon>
        <taxon>Betaproteobacteria</taxon>
        <taxon>Burkholderiales</taxon>
        <taxon>Sutterellaceae</taxon>
        <taxon>Turicimonas</taxon>
    </lineage>
</organism>
<evidence type="ECO:0000256" key="5">
    <source>
        <dbReference type="ARBA" id="ARBA00023004"/>
    </source>
</evidence>
<accession>A0A227KAN9</accession>
<dbReference type="PANTHER" id="PTHR43545">
    <property type="entry name" value="FORMATE DEHYDROGENASE, NITRATE-INDUCIBLE, IRON-SULFUR SUBUNIT"/>
    <property type="match status" value="1"/>
</dbReference>
<feature type="binding site" evidence="7">
    <location>
        <position position="122"/>
    </location>
    <ligand>
        <name>[4Fe-4S] cluster</name>
        <dbReference type="ChEBI" id="CHEBI:49883"/>
        <label>4</label>
    </ligand>
</feature>
<dbReference type="InterPro" id="IPR051555">
    <property type="entry name" value="FDH_Electron_Transfer_Unit"/>
</dbReference>
<dbReference type="GO" id="GO:0046872">
    <property type="term" value="F:metal ion binding"/>
    <property type="evidence" value="ECO:0007669"/>
    <property type="project" value="UniProtKB-KW"/>
</dbReference>
<dbReference type="Proteomes" id="UP000214610">
    <property type="component" value="Unassembled WGS sequence"/>
</dbReference>
<evidence type="ECO:0000313" key="11">
    <source>
        <dbReference type="Proteomes" id="UP000214610"/>
    </source>
</evidence>
<name>A0A227KAN9_9BURK</name>
<feature type="binding site" evidence="7">
    <location>
        <position position="168"/>
    </location>
    <ligand>
        <name>[4Fe-4S] cluster</name>
        <dbReference type="ChEBI" id="CHEBI:49883"/>
        <label>1</label>
    </ligand>
</feature>
<keyword evidence="8" id="KW-0472">Membrane</keyword>
<keyword evidence="3 7" id="KW-0479">Metal-binding</keyword>
<feature type="binding site" evidence="7">
    <location>
        <position position="129"/>
    </location>
    <ligand>
        <name>[4Fe-4S] cluster</name>
        <dbReference type="ChEBI" id="CHEBI:49883"/>
        <label>3</label>
    </ligand>
</feature>
<dbReference type="PIRSF" id="PIRSF036298">
    <property type="entry name" value="FDH_4Fe4S"/>
    <property type="match status" value="1"/>
</dbReference>
<dbReference type="SUPFAM" id="SSF54862">
    <property type="entry name" value="4Fe-4S ferredoxins"/>
    <property type="match status" value="1"/>
</dbReference>
<feature type="binding site" evidence="7">
    <location>
        <position position="164"/>
    </location>
    <ligand>
        <name>[4Fe-4S] cluster</name>
        <dbReference type="ChEBI" id="CHEBI:49883"/>
        <label>2</label>
    </ligand>
</feature>
<keyword evidence="5 7" id="KW-0408">Iron</keyword>
<dbReference type="InterPro" id="IPR014603">
    <property type="entry name" value="Formate_DH_Fe-S_su"/>
</dbReference>
<dbReference type="GO" id="GO:0015944">
    <property type="term" value="P:formate oxidation"/>
    <property type="evidence" value="ECO:0007669"/>
    <property type="project" value="InterPro"/>
</dbReference>
<proteinExistence type="predicted"/>
<feature type="binding site" evidence="7">
    <location>
        <position position="119"/>
    </location>
    <ligand>
        <name>[4Fe-4S] cluster</name>
        <dbReference type="ChEBI" id="CHEBI:49883"/>
        <label>4</label>
    </ligand>
</feature>
<feature type="domain" description="4Fe-4S ferredoxin-type" evidence="9">
    <location>
        <begin position="10"/>
        <end position="40"/>
    </location>
</feature>
<dbReference type="GO" id="GO:0051539">
    <property type="term" value="F:4 iron, 4 sulfur cluster binding"/>
    <property type="evidence" value="ECO:0007669"/>
    <property type="project" value="UniProtKB-KW"/>
</dbReference>
<feature type="transmembrane region" description="Helical" evidence="8">
    <location>
        <begin position="245"/>
        <end position="267"/>
    </location>
</feature>
<dbReference type="GO" id="GO:0030313">
    <property type="term" value="C:cell envelope"/>
    <property type="evidence" value="ECO:0007669"/>
    <property type="project" value="UniProtKB-SubCell"/>
</dbReference>
<evidence type="ECO:0000256" key="3">
    <source>
        <dbReference type="ARBA" id="ARBA00022723"/>
    </source>
</evidence>
<feature type="binding site" evidence="7">
    <location>
        <position position="149"/>
    </location>
    <ligand>
        <name>[4Fe-4S] cluster</name>
        <dbReference type="ChEBI" id="CHEBI:49883"/>
        <label>2</label>
    </ligand>
</feature>
<dbReference type="AlphaFoldDB" id="A0A227KAN9"/>
<dbReference type="PANTHER" id="PTHR43545:SF1">
    <property type="entry name" value="HYDROGENASE-2 OPERON PROTEIN HYBA"/>
    <property type="match status" value="1"/>
</dbReference>
<feature type="binding site" evidence="7">
    <location>
        <position position="152"/>
    </location>
    <ligand>
        <name>[4Fe-4S] cluster</name>
        <dbReference type="ChEBI" id="CHEBI:49883"/>
        <label>2</label>
    </ligand>
</feature>
<feature type="binding site" evidence="7">
    <location>
        <position position="95"/>
    </location>
    <ligand>
        <name>[4Fe-4S] cluster</name>
        <dbReference type="ChEBI" id="CHEBI:49883"/>
        <label>3</label>
    </ligand>
</feature>
<feature type="binding site" evidence="7">
    <location>
        <position position="19"/>
    </location>
    <ligand>
        <name>[4Fe-4S] cluster</name>
        <dbReference type="ChEBI" id="CHEBI:49883"/>
        <label>1</label>
    </ligand>
</feature>
<evidence type="ECO:0000256" key="4">
    <source>
        <dbReference type="ARBA" id="ARBA00022737"/>
    </source>
</evidence>
<comment type="subcellular location">
    <subcellularLocation>
        <location evidence="1">Cell envelope</location>
    </subcellularLocation>
</comment>
<keyword evidence="4" id="KW-0677">Repeat</keyword>
<dbReference type="Gene3D" id="3.30.70.20">
    <property type="match status" value="2"/>
</dbReference>
<dbReference type="InterPro" id="IPR017900">
    <property type="entry name" value="4Fe4S_Fe_S_CS"/>
</dbReference>
<keyword evidence="8" id="KW-0812">Transmembrane</keyword>
<reference evidence="11" key="1">
    <citation type="submission" date="2017-05" db="EMBL/GenBank/DDBJ databases">
        <title>Improved OligoMM genomes.</title>
        <authorList>
            <person name="Garzetti D."/>
        </authorList>
    </citation>
    <scope>NUCLEOTIDE SEQUENCE [LARGE SCALE GENOMIC DNA]</scope>
    <source>
        <strain evidence="11">YL45</strain>
    </source>
</reference>
<keyword evidence="6 7" id="KW-0411">Iron-sulfur</keyword>
<evidence type="ECO:0000256" key="2">
    <source>
        <dbReference type="ARBA" id="ARBA00022485"/>
    </source>
</evidence>
<feature type="binding site" evidence="7">
    <location>
        <position position="125"/>
    </location>
    <ligand>
        <name>[4Fe-4S] cluster</name>
        <dbReference type="ChEBI" id="CHEBI:49883"/>
        <label>4</label>
    </ligand>
</feature>
<keyword evidence="11" id="KW-1185">Reference proteome</keyword>
<feature type="binding site" evidence="7">
    <location>
        <position position="87"/>
    </location>
    <ligand>
        <name>[4Fe-4S] cluster</name>
        <dbReference type="ChEBI" id="CHEBI:49883"/>
        <label>3</label>
    </ligand>
</feature>
<dbReference type="RefSeq" id="WP_066592355.1">
    <property type="nucleotide sequence ID" value="NZ_CAJTBZ010000025.1"/>
</dbReference>
<dbReference type="InterPro" id="IPR017896">
    <property type="entry name" value="4Fe4S_Fe-S-bd"/>
</dbReference>
<dbReference type="EMBL" id="NHMP01000010">
    <property type="protein sequence ID" value="OXE44547.1"/>
    <property type="molecule type" value="Genomic_DNA"/>
</dbReference>
<dbReference type="PROSITE" id="PS00198">
    <property type="entry name" value="4FE4S_FER_1"/>
    <property type="match status" value="1"/>
</dbReference>